<protein>
    <submittedName>
        <fullName evidence="1">Uncharacterized protein</fullName>
    </submittedName>
</protein>
<dbReference type="EMBL" id="KV417274">
    <property type="protein sequence ID" value="KZO98976.1"/>
    <property type="molecule type" value="Genomic_DNA"/>
</dbReference>
<sequence>MSRARGLAYEARACLLEGGGGTRKLASALKLDGASFALFCLSLSILPSHAVVPAHQHVSTGLSFFISPTGQLSDLFIERSAKTK</sequence>
<dbReference type="Proteomes" id="UP000076738">
    <property type="component" value="Unassembled WGS sequence"/>
</dbReference>
<accession>A0A167PNE6</accession>
<gene>
    <name evidence="1" type="ORF">CALVIDRAFT_535074</name>
</gene>
<evidence type="ECO:0000313" key="2">
    <source>
        <dbReference type="Proteomes" id="UP000076738"/>
    </source>
</evidence>
<reference evidence="1 2" key="1">
    <citation type="journal article" date="2016" name="Mol. Biol. Evol.">
        <title>Comparative Genomics of Early-Diverging Mushroom-Forming Fungi Provides Insights into the Origins of Lignocellulose Decay Capabilities.</title>
        <authorList>
            <person name="Nagy L.G."/>
            <person name="Riley R."/>
            <person name="Tritt A."/>
            <person name="Adam C."/>
            <person name="Daum C."/>
            <person name="Floudas D."/>
            <person name="Sun H."/>
            <person name="Yadav J.S."/>
            <person name="Pangilinan J."/>
            <person name="Larsson K.H."/>
            <person name="Matsuura K."/>
            <person name="Barry K."/>
            <person name="Labutti K."/>
            <person name="Kuo R."/>
            <person name="Ohm R.A."/>
            <person name="Bhattacharya S.S."/>
            <person name="Shirouzu T."/>
            <person name="Yoshinaga Y."/>
            <person name="Martin F.M."/>
            <person name="Grigoriev I.V."/>
            <person name="Hibbett D.S."/>
        </authorList>
    </citation>
    <scope>NUCLEOTIDE SEQUENCE [LARGE SCALE GENOMIC DNA]</scope>
    <source>
        <strain evidence="1 2">TUFC12733</strain>
    </source>
</reference>
<proteinExistence type="predicted"/>
<evidence type="ECO:0000313" key="1">
    <source>
        <dbReference type="EMBL" id="KZO98976.1"/>
    </source>
</evidence>
<dbReference type="AlphaFoldDB" id="A0A167PNE6"/>
<organism evidence="1 2">
    <name type="scientific">Calocera viscosa (strain TUFC12733)</name>
    <dbReference type="NCBI Taxonomy" id="1330018"/>
    <lineage>
        <taxon>Eukaryota</taxon>
        <taxon>Fungi</taxon>
        <taxon>Dikarya</taxon>
        <taxon>Basidiomycota</taxon>
        <taxon>Agaricomycotina</taxon>
        <taxon>Dacrymycetes</taxon>
        <taxon>Dacrymycetales</taxon>
        <taxon>Dacrymycetaceae</taxon>
        <taxon>Calocera</taxon>
    </lineage>
</organism>
<keyword evidence="2" id="KW-1185">Reference proteome</keyword>
<name>A0A167PNE6_CALVF</name>